<dbReference type="RefSeq" id="WP_394472862.1">
    <property type="nucleotide sequence ID" value="NZ_JBIGHY010000011.1"/>
</dbReference>
<organism evidence="1 2">
    <name type="scientific">Pelomonas dachongensis</name>
    <dbReference type="NCBI Taxonomy" id="3299029"/>
    <lineage>
        <taxon>Bacteria</taxon>
        <taxon>Pseudomonadati</taxon>
        <taxon>Pseudomonadota</taxon>
        <taxon>Betaproteobacteria</taxon>
        <taxon>Burkholderiales</taxon>
        <taxon>Sphaerotilaceae</taxon>
        <taxon>Roseateles</taxon>
    </lineage>
</organism>
<dbReference type="EMBL" id="JBIGHY010000011">
    <property type="protein sequence ID" value="MFG6416799.1"/>
    <property type="molecule type" value="Genomic_DNA"/>
</dbReference>
<sequence length="219" mass="23866">MDLSTVKAVIPNVQPRPKAKTTLVVAKEPLVDPRDAVPVRKHDLIKMLYATASGTSHTPDPRVVESLGQQMVAEGVVATAGRDAKAEQLRLRLVQRNVDAVLAGSRWLSSKDLNEVRYGKTSNGSQTIKRWVESGMIFSLETPLGRMIPAYGLDELGEPIEFLKPVLQAMAGRTGFLIASWFESPNTHLGGKRPREVLATRGLDVIRAAQAHVAEGFHG</sequence>
<gene>
    <name evidence="1" type="ORF">ACG02S_23140</name>
</gene>
<keyword evidence="2" id="KW-1185">Reference proteome</keyword>
<evidence type="ECO:0000313" key="1">
    <source>
        <dbReference type="EMBL" id="MFG6416799.1"/>
    </source>
</evidence>
<name>A0ABW7EVD9_9BURK</name>
<proteinExistence type="predicted"/>
<evidence type="ECO:0008006" key="3">
    <source>
        <dbReference type="Google" id="ProtNLM"/>
    </source>
</evidence>
<protein>
    <recommendedName>
        <fullName evidence="3">Antitoxin Xre/MbcA/ParS-like toxin-binding domain-containing protein</fullName>
    </recommendedName>
</protein>
<comment type="caution">
    <text evidence="1">The sequence shown here is derived from an EMBL/GenBank/DDBJ whole genome shotgun (WGS) entry which is preliminary data.</text>
</comment>
<dbReference type="Proteomes" id="UP001606300">
    <property type="component" value="Unassembled WGS sequence"/>
</dbReference>
<accession>A0ABW7EVD9</accession>
<evidence type="ECO:0000313" key="2">
    <source>
        <dbReference type="Proteomes" id="UP001606300"/>
    </source>
</evidence>
<reference evidence="1 2" key="1">
    <citation type="submission" date="2024-09" db="EMBL/GenBank/DDBJ databases">
        <title>Novel species of the genus Pelomonas and Roseateles isolated from streams.</title>
        <authorList>
            <person name="Lu H."/>
        </authorList>
    </citation>
    <scope>NUCLEOTIDE SEQUENCE [LARGE SCALE GENOMIC DNA]</scope>
    <source>
        <strain evidence="1 2">DC23W</strain>
    </source>
</reference>